<organism evidence="1 2">
    <name type="scientific">Mucor velutinosus</name>
    <dbReference type="NCBI Taxonomy" id="708070"/>
    <lineage>
        <taxon>Eukaryota</taxon>
        <taxon>Fungi</taxon>
        <taxon>Fungi incertae sedis</taxon>
        <taxon>Mucoromycota</taxon>
        <taxon>Mucoromycotina</taxon>
        <taxon>Mucoromycetes</taxon>
        <taxon>Mucorales</taxon>
        <taxon>Mucorineae</taxon>
        <taxon>Mucoraceae</taxon>
        <taxon>Mucor</taxon>
    </lineage>
</organism>
<dbReference type="RefSeq" id="XP_064676451.1">
    <property type="nucleotide sequence ID" value="XM_064826353.1"/>
</dbReference>
<reference evidence="1 2" key="1">
    <citation type="submission" date="2022-11" db="EMBL/GenBank/DDBJ databases">
        <title>Mucor velutinosus strain NIH1002 WGS.</title>
        <authorList>
            <person name="Subramanian P."/>
            <person name="Mullikin J.C."/>
            <person name="Segre J.A."/>
            <person name="Zelazny A.M."/>
        </authorList>
    </citation>
    <scope>NUCLEOTIDE SEQUENCE [LARGE SCALE GENOMIC DNA]</scope>
    <source>
        <strain evidence="1 2">NIH1002</strain>
    </source>
</reference>
<sequence length="90" mass="10511">MESVILYDDEVAKAFGCLPAQYLECLKQDKWLSKKIEEQLVGLYCSARVERNKENRRKAKKFQFLYTDQLKMVDLIKATTNDINFDASVL</sequence>
<accession>A0AAN7D6M4</accession>
<comment type="caution">
    <text evidence="1">The sequence shown here is derived from an EMBL/GenBank/DDBJ whole genome shotgun (WGS) entry which is preliminary data.</text>
</comment>
<gene>
    <name evidence="1" type="ORF">ATC70_007088</name>
</gene>
<name>A0AAN7D6M4_9FUNG</name>
<protein>
    <submittedName>
        <fullName evidence="1">Uncharacterized protein</fullName>
    </submittedName>
</protein>
<dbReference type="EMBL" id="JASEJX010000038">
    <property type="protein sequence ID" value="KAK4509785.1"/>
    <property type="molecule type" value="Genomic_DNA"/>
</dbReference>
<dbReference type="AlphaFoldDB" id="A0AAN7D6M4"/>
<evidence type="ECO:0000313" key="1">
    <source>
        <dbReference type="EMBL" id="KAK4509785.1"/>
    </source>
</evidence>
<keyword evidence="2" id="KW-1185">Reference proteome</keyword>
<proteinExistence type="predicted"/>
<dbReference type="GeneID" id="89950774"/>
<dbReference type="Proteomes" id="UP001304243">
    <property type="component" value="Unassembled WGS sequence"/>
</dbReference>
<evidence type="ECO:0000313" key="2">
    <source>
        <dbReference type="Proteomes" id="UP001304243"/>
    </source>
</evidence>